<name>A0ABR3WYN8_9PEZI</name>
<sequence>MPVDVAGAECSSCLARSLSAPSQIPSETGKEKIQSGRRASVSPGLDWAAGYGVQWSSEQIGYQLCSHKDHSLISSSFCNPTQTSRRSKMRFLAPLTLLIAAVYAAASDDAAAGQLAIAEIEPGVSEREFEATKAALKLKGRACVYNGCRCDSRGKQFHSCGNCVWTSNGAWVITKKRVADHIFECAPNGDCCDYGYAKDCGTSGARCYISG</sequence>
<protein>
    <submittedName>
        <fullName evidence="1">Uncharacterized protein</fullName>
    </submittedName>
</protein>
<dbReference type="EMBL" id="JAZHXJ010000215">
    <property type="protein sequence ID" value="KAL1868444.1"/>
    <property type="molecule type" value="Genomic_DNA"/>
</dbReference>
<keyword evidence="2" id="KW-1185">Reference proteome</keyword>
<comment type="caution">
    <text evidence="1">The sequence shown here is derived from an EMBL/GenBank/DDBJ whole genome shotgun (WGS) entry which is preliminary data.</text>
</comment>
<organism evidence="1 2">
    <name type="scientific">Phialemonium thermophilum</name>
    <dbReference type="NCBI Taxonomy" id="223376"/>
    <lineage>
        <taxon>Eukaryota</taxon>
        <taxon>Fungi</taxon>
        <taxon>Dikarya</taxon>
        <taxon>Ascomycota</taxon>
        <taxon>Pezizomycotina</taxon>
        <taxon>Sordariomycetes</taxon>
        <taxon>Sordariomycetidae</taxon>
        <taxon>Cephalothecales</taxon>
        <taxon>Cephalothecaceae</taxon>
        <taxon>Phialemonium</taxon>
    </lineage>
</organism>
<dbReference type="Proteomes" id="UP001586593">
    <property type="component" value="Unassembled WGS sequence"/>
</dbReference>
<reference evidence="1 2" key="1">
    <citation type="journal article" date="2024" name="Commun. Biol.">
        <title>Comparative genomic analysis of thermophilic fungi reveals convergent evolutionary adaptations and gene losses.</title>
        <authorList>
            <person name="Steindorff A.S."/>
            <person name="Aguilar-Pontes M.V."/>
            <person name="Robinson A.J."/>
            <person name="Andreopoulos B."/>
            <person name="LaButti K."/>
            <person name="Kuo A."/>
            <person name="Mondo S."/>
            <person name="Riley R."/>
            <person name="Otillar R."/>
            <person name="Haridas S."/>
            <person name="Lipzen A."/>
            <person name="Grimwood J."/>
            <person name="Schmutz J."/>
            <person name="Clum A."/>
            <person name="Reid I.D."/>
            <person name="Moisan M.C."/>
            <person name="Butler G."/>
            <person name="Nguyen T.T.M."/>
            <person name="Dewar K."/>
            <person name="Conant G."/>
            <person name="Drula E."/>
            <person name="Henrissat B."/>
            <person name="Hansel C."/>
            <person name="Singer S."/>
            <person name="Hutchinson M.I."/>
            <person name="de Vries R.P."/>
            <person name="Natvig D.O."/>
            <person name="Powell A.J."/>
            <person name="Tsang A."/>
            <person name="Grigoriev I.V."/>
        </authorList>
    </citation>
    <scope>NUCLEOTIDE SEQUENCE [LARGE SCALE GENOMIC DNA]</scope>
    <source>
        <strain evidence="1 2">ATCC 24622</strain>
    </source>
</reference>
<gene>
    <name evidence="1" type="ORF">VTK73DRAFT_3652</name>
</gene>
<proteinExistence type="predicted"/>
<accession>A0ABR3WYN8</accession>
<evidence type="ECO:0000313" key="1">
    <source>
        <dbReference type="EMBL" id="KAL1868444.1"/>
    </source>
</evidence>
<evidence type="ECO:0000313" key="2">
    <source>
        <dbReference type="Proteomes" id="UP001586593"/>
    </source>
</evidence>